<evidence type="ECO:0000313" key="2">
    <source>
        <dbReference type="Proteomes" id="UP000186917"/>
    </source>
</evidence>
<proteinExistence type="predicted"/>
<dbReference type="RefSeq" id="WP_076380735.1">
    <property type="nucleotide sequence ID" value="NZ_AP017422.1"/>
</dbReference>
<gene>
    <name evidence="1" type="ORF">SAMN05421788_107141</name>
</gene>
<dbReference type="EMBL" id="FTOR01000007">
    <property type="protein sequence ID" value="SIT27108.1"/>
    <property type="molecule type" value="Genomic_DNA"/>
</dbReference>
<sequence>MLVNNLMEAWTYRYCHLYSKKAIPVSADVYQEPIEADDRITYQLTGHNKGILVQQLADYDITSPVFDKVIQLLGSFEFDSMQASRNRLAFVNLVNGLQYLNISGYEQALCDRFLGNWLFSYAGGDFPCIDHRFIKENGHIYLEAEEKKLDIVQFVKNTVMPHQQNVVSFCESLHDIKGVLPFVLNTLEKEPGVISEQLYHSIPYYTYCSWDEVSARILKSASVYCSPKTADTIFKNRRAAPLDSAQRKTKLVKEQLIDTLVAIAAFSFEKMESFLMPLIQQKEWQTLDYFLSTLVTHPTFVRKDKALLASQKSFLALLPDEKWKELL</sequence>
<organism evidence="1 2">
    <name type="scientific">Filimonas lacunae</name>
    <dbReference type="NCBI Taxonomy" id="477680"/>
    <lineage>
        <taxon>Bacteria</taxon>
        <taxon>Pseudomonadati</taxon>
        <taxon>Bacteroidota</taxon>
        <taxon>Chitinophagia</taxon>
        <taxon>Chitinophagales</taxon>
        <taxon>Chitinophagaceae</taxon>
        <taxon>Filimonas</taxon>
    </lineage>
</organism>
<evidence type="ECO:0000313" key="1">
    <source>
        <dbReference type="EMBL" id="SIT27108.1"/>
    </source>
</evidence>
<keyword evidence="2" id="KW-1185">Reference proteome</keyword>
<protein>
    <submittedName>
        <fullName evidence="1">Uncharacterized protein</fullName>
    </submittedName>
</protein>
<dbReference type="AlphaFoldDB" id="A0A1N7QW61"/>
<dbReference type="STRING" id="477680.SAMN05421788_107141"/>
<reference evidence="2" key="1">
    <citation type="submission" date="2017-01" db="EMBL/GenBank/DDBJ databases">
        <authorList>
            <person name="Varghese N."/>
            <person name="Submissions S."/>
        </authorList>
    </citation>
    <scope>NUCLEOTIDE SEQUENCE [LARGE SCALE GENOMIC DNA]</scope>
    <source>
        <strain evidence="2">DSM 21054</strain>
    </source>
</reference>
<name>A0A1N7QW61_9BACT</name>
<dbReference type="Proteomes" id="UP000186917">
    <property type="component" value="Unassembled WGS sequence"/>
</dbReference>
<accession>A0A1N7QW61</accession>